<feature type="region of interest" description="Disordered" evidence="2">
    <location>
        <begin position="37"/>
        <end position="68"/>
    </location>
</feature>
<dbReference type="Proteomes" id="UP000589521">
    <property type="component" value="Unassembled WGS sequence"/>
</dbReference>
<dbReference type="InterPro" id="IPR024463">
    <property type="entry name" value="Transposase_TnpC_homeodom"/>
</dbReference>
<feature type="compositionally biased region" description="Acidic residues" evidence="2">
    <location>
        <begin position="54"/>
        <end position="68"/>
    </location>
</feature>
<dbReference type="Pfam" id="PF13007">
    <property type="entry name" value="LZ_Tnp_IS66"/>
    <property type="match status" value="1"/>
</dbReference>
<comment type="caution">
    <text evidence="4">The sequence shown here is derived from an EMBL/GenBank/DDBJ whole genome shotgun (WGS) entry which is preliminary data.</text>
</comment>
<evidence type="ECO:0000313" key="5">
    <source>
        <dbReference type="Proteomes" id="UP000589521"/>
    </source>
</evidence>
<dbReference type="AlphaFoldDB" id="A0A7Z0S728"/>
<proteinExistence type="predicted"/>
<feature type="domain" description="Transposase TnpC homeodomain" evidence="3">
    <location>
        <begin position="25"/>
        <end position="64"/>
    </location>
</feature>
<evidence type="ECO:0000256" key="1">
    <source>
        <dbReference type="SAM" id="Coils"/>
    </source>
</evidence>
<evidence type="ECO:0000259" key="3">
    <source>
        <dbReference type="Pfam" id="PF13007"/>
    </source>
</evidence>
<name>A0A7Z0S728_9STRE</name>
<gene>
    <name evidence="4" type="ORF">HZY94_09115</name>
</gene>
<feature type="coiled-coil region" evidence="1">
    <location>
        <begin position="1"/>
        <end position="35"/>
    </location>
</feature>
<sequence>MEELLAIIEQQAAVNQQLTNELALLREQVAYLTQKLYGKSSEKSTHPSGQLSLFEEETVSEEADDLPS</sequence>
<accession>A0A7Z0S728</accession>
<dbReference type="RefSeq" id="WP_179925884.1">
    <property type="nucleotide sequence ID" value="NZ_CATKDJ010000233.1"/>
</dbReference>
<evidence type="ECO:0000256" key="2">
    <source>
        <dbReference type="SAM" id="MobiDB-lite"/>
    </source>
</evidence>
<reference evidence="4 5" key="1">
    <citation type="submission" date="2020-07" db="EMBL/GenBank/DDBJ databases">
        <title>MOT database genomes.</title>
        <authorList>
            <person name="Joseph S."/>
            <person name="Aduse-Opoku J."/>
            <person name="Hashim A."/>
            <person name="Wade W."/>
            <person name="Curtis M."/>
        </authorList>
    </citation>
    <scope>NUCLEOTIDE SEQUENCE [LARGE SCALE GENOMIC DNA]</scope>
    <source>
        <strain evidence="4 5">STR</strain>
    </source>
</reference>
<protein>
    <submittedName>
        <fullName evidence="4">Transposase</fullName>
    </submittedName>
</protein>
<keyword evidence="1" id="KW-0175">Coiled coil</keyword>
<organism evidence="4 5">
    <name type="scientific">Streptococcus danieliae</name>
    <dbReference type="NCBI Taxonomy" id="747656"/>
    <lineage>
        <taxon>Bacteria</taxon>
        <taxon>Bacillati</taxon>
        <taxon>Bacillota</taxon>
        <taxon>Bacilli</taxon>
        <taxon>Lactobacillales</taxon>
        <taxon>Streptococcaceae</taxon>
        <taxon>Streptococcus</taxon>
    </lineage>
</organism>
<evidence type="ECO:0000313" key="4">
    <source>
        <dbReference type="EMBL" id="NYS97325.1"/>
    </source>
</evidence>
<dbReference type="EMBL" id="JACBXX010000206">
    <property type="protein sequence ID" value="NYS97325.1"/>
    <property type="molecule type" value="Genomic_DNA"/>
</dbReference>